<name>A0ABR5NN17_9GAMM</name>
<dbReference type="EMBL" id="LDJG01000004">
    <property type="protein sequence ID" value="KRG59945.1"/>
    <property type="molecule type" value="Genomic_DNA"/>
</dbReference>
<feature type="transmembrane region" description="Helical" evidence="1">
    <location>
        <begin position="48"/>
        <end position="68"/>
    </location>
</feature>
<evidence type="ECO:0000313" key="3">
    <source>
        <dbReference type="Proteomes" id="UP000050902"/>
    </source>
</evidence>
<evidence type="ECO:0000256" key="1">
    <source>
        <dbReference type="SAM" id="Phobius"/>
    </source>
</evidence>
<evidence type="ECO:0008006" key="4">
    <source>
        <dbReference type="Google" id="ProtNLM"/>
    </source>
</evidence>
<gene>
    <name evidence="2" type="ORF">ABB22_03620</name>
</gene>
<accession>A0ABR5NN17</accession>
<keyword evidence="1" id="KW-0472">Membrane</keyword>
<sequence>MEPDELRTAWQALARHLERQQALDLQLLRVQASRRLHDHLAPLRRGQWLQLAFGIGLVLLGIACWQRNLEVPAYLAAGIAVHAFGVLTAALAGIVLDRLRRLDPTAPVLELEQGLGRLRRLQALNGMLAGWSWWVMWVVVLVALGGIAGISAWPGMAPWFAACVGTGLLGWLGTAALYRWARTSPRPGLARRAENAVSGYSLRQAQAVIEELRRFEQE</sequence>
<keyword evidence="3" id="KW-1185">Reference proteome</keyword>
<feature type="transmembrane region" description="Helical" evidence="1">
    <location>
        <begin position="159"/>
        <end position="181"/>
    </location>
</feature>
<reference evidence="2 3" key="1">
    <citation type="submission" date="2015-05" db="EMBL/GenBank/DDBJ databases">
        <title>Genome sequencing and analysis of members of genus Stenotrophomonas.</title>
        <authorList>
            <person name="Patil P.P."/>
            <person name="Midha S."/>
            <person name="Patil P.B."/>
        </authorList>
    </citation>
    <scope>NUCLEOTIDE SEQUENCE [LARGE SCALE GENOMIC DNA]</scope>
    <source>
        <strain evidence="2 3">DSM 12575</strain>
    </source>
</reference>
<proteinExistence type="predicted"/>
<protein>
    <recommendedName>
        <fullName evidence="4">Serine/threonine protein kinase</fullName>
    </recommendedName>
</protein>
<comment type="caution">
    <text evidence="2">The sequence shown here is derived from an EMBL/GenBank/DDBJ whole genome shotgun (WGS) entry which is preliminary data.</text>
</comment>
<dbReference type="RefSeq" id="WP_055764422.1">
    <property type="nucleotide sequence ID" value="NZ_LDJG01000004.1"/>
</dbReference>
<keyword evidence="1" id="KW-1133">Transmembrane helix</keyword>
<dbReference type="Proteomes" id="UP000050902">
    <property type="component" value="Unassembled WGS sequence"/>
</dbReference>
<feature type="transmembrane region" description="Helical" evidence="1">
    <location>
        <begin position="128"/>
        <end position="153"/>
    </location>
</feature>
<organism evidence="2 3">
    <name type="scientific">Stenotrophomonas nitritireducens</name>
    <dbReference type="NCBI Taxonomy" id="83617"/>
    <lineage>
        <taxon>Bacteria</taxon>
        <taxon>Pseudomonadati</taxon>
        <taxon>Pseudomonadota</taxon>
        <taxon>Gammaproteobacteria</taxon>
        <taxon>Lysobacterales</taxon>
        <taxon>Lysobacteraceae</taxon>
        <taxon>Stenotrophomonas</taxon>
    </lineage>
</organism>
<keyword evidence="1" id="KW-0812">Transmembrane</keyword>
<evidence type="ECO:0000313" key="2">
    <source>
        <dbReference type="EMBL" id="KRG59945.1"/>
    </source>
</evidence>
<feature type="transmembrane region" description="Helical" evidence="1">
    <location>
        <begin position="74"/>
        <end position="96"/>
    </location>
</feature>